<evidence type="ECO:0000313" key="6">
    <source>
        <dbReference type="Proteomes" id="UP000265618"/>
    </source>
</evidence>
<dbReference type="EMBL" id="BDIP01000116">
    <property type="protein sequence ID" value="GIQ80167.1"/>
    <property type="molecule type" value="Genomic_DNA"/>
</dbReference>
<comment type="similarity">
    <text evidence="1 4">Belongs to the eIF-2B alpha/beta/delta subunits family.</text>
</comment>
<gene>
    <name evidence="5" type="ORF">KIPB_000919</name>
</gene>
<dbReference type="InterPro" id="IPR042529">
    <property type="entry name" value="IF_2B-like_C"/>
</dbReference>
<dbReference type="InterPro" id="IPR000649">
    <property type="entry name" value="IF-2B-related"/>
</dbReference>
<dbReference type="InterPro" id="IPR051501">
    <property type="entry name" value="eIF2B_alpha/beta/delta"/>
</dbReference>
<comment type="caution">
    <text evidence="5">The sequence shown here is derived from an EMBL/GenBank/DDBJ whole genome shotgun (WGS) entry which is preliminary data.</text>
</comment>
<reference evidence="5 6" key="1">
    <citation type="journal article" date="2018" name="PLoS ONE">
        <title>The draft genome of Kipferlia bialata reveals reductive genome evolution in fornicate parasites.</title>
        <authorList>
            <person name="Tanifuji G."/>
            <person name="Takabayashi S."/>
            <person name="Kume K."/>
            <person name="Takagi M."/>
            <person name="Nakayama T."/>
            <person name="Kamikawa R."/>
            <person name="Inagaki Y."/>
            <person name="Hashimoto T."/>
        </authorList>
    </citation>
    <scope>NUCLEOTIDE SEQUENCE [LARGE SCALE GENOMIC DNA]</scope>
    <source>
        <strain evidence="5">NY0173</strain>
    </source>
</reference>
<dbReference type="Gene3D" id="3.40.50.10470">
    <property type="entry name" value="Translation initiation factor eif-2b, domain 2"/>
    <property type="match status" value="1"/>
</dbReference>
<dbReference type="PANTHER" id="PTHR45860:SF1">
    <property type="entry name" value="TRANSLATION INITIATION FACTOR EIF-2B SUBUNIT ALPHA"/>
    <property type="match status" value="1"/>
</dbReference>
<keyword evidence="6" id="KW-1185">Reference proteome</keyword>
<dbReference type="GO" id="GO:0003743">
    <property type="term" value="F:translation initiation factor activity"/>
    <property type="evidence" value="ECO:0007669"/>
    <property type="project" value="UniProtKB-KW"/>
</dbReference>
<proteinExistence type="inferred from homology"/>
<dbReference type="GO" id="GO:0005085">
    <property type="term" value="F:guanyl-nucleotide exchange factor activity"/>
    <property type="evidence" value="ECO:0007669"/>
    <property type="project" value="TreeGrafter"/>
</dbReference>
<dbReference type="InterPro" id="IPR037171">
    <property type="entry name" value="NagB/RpiA_transferase-like"/>
</dbReference>
<dbReference type="GO" id="GO:0005851">
    <property type="term" value="C:eukaryotic translation initiation factor 2B complex"/>
    <property type="evidence" value="ECO:0007669"/>
    <property type="project" value="TreeGrafter"/>
</dbReference>
<accession>A0A9K3CPX8</accession>
<evidence type="ECO:0000256" key="1">
    <source>
        <dbReference type="ARBA" id="ARBA00007251"/>
    </source>
</evidence>
<dbReference type="Proteomes" id="UP000265618">
    <property type="component" value="Unassembled WGS sequence"/>
</dbReference>
<sequence>MAFSLATILAWQNKRFEVVIAHASSAHDRTLVRSVQRIREAAKEAGHAEFQVSVIHDASVASIMSRIDMVLVGAESVAENGGIINRVGSFQVSLIAKAFNKPVYVAVESYKFARTFPLSQLDVVQRREIGTFPDAIEMDKSVNKIRPTSDYTPPEYISLLFTDLGVFTPAAVSDELMKLYS</sequence>
<evidence type="ECO:0000256" key="3">
    <source>
        <dbReference type="ARBA" id="ARBA00022917"/>
    </source>
</evidence>
<evidence type="ECO:0000256" key="2">
    <source>
        <dbReference type="ARBA" id="ARBA00022540"/>
    </source>
</evidence>
<keyword evidence="3" id="KW-0648">Protein biosynthesis</keyword>
<evidence type="ECO:0000256" key="4">
    <source>
        <dbReference type="RuleBase" id="RU003814"/>
    </source>
</evidence>
<name>A0A9K3CPX8_9EUKA</name>
<protein>
    <submittedName>
        <fullName evidence="5">Initiation factor 2B-related</fullName>
    </submittedName>
</protein>
<dbReference type="AlphaFoldDB" id="A0A9K3CPX8"/>
<keyword evidence="2 5" id="KW-0396">Initiation factor</keyword>
<organism evidence="5 6">
    <name type="scientific">Kipferlia bialata</name>
    <dbReference type="NCBI Taxonomy" id="797122"/>
    <lineage>
        <taxon>Eukaryota</taxon>
        <taxon>Metamonada</taxon>
        <taxon>Carpediemonas-like organisms</taxon>
        <taxon>Kipferlia</taxon>
    </lineage>
</organism>
<dbReference type="PANTHER" id="PTHR45860">
    <property type="entry name" value="TRANSLATION INITIATION FACTOR EIF-2B SUBUNIT ALPHA"/>
    <property type="match status" value="1"/>
</dbReference>
<dbReference type="SUPFAM" id="SSF100950">
    <property type="entry name" value="NagB/RpiA/CoA transferase-like"/>
    <property type="match status" value="1"/>
</dbReference>
<dbReference type="OrthoDB" id="10249309at2759"/>
<dbReference type="Pfam" id="PF01008">
    <property type="entry name" value="IF-2B"/>
    <property type="match status" value="1"/>
</dbReference>
<evidence type="ECO:0000313" key="5">
    <source>
        <dbReference type="EMBL" id="GIQ80167.1"/>
    </source>
</evidence>